<keyword evidence="2" id="KW-1133">Transmembrane helix</keyword>
<feature type="region of interest" description="Disordered" evidence="1">
    <location>
        <begin position="507"/>
        <end position="531"/>
    </location>
</feature>
<proteinExistence type="predicted"/>
<accession>A0A1S7ULY6</accession>
<feature type="region of interest" description="Disordered" evidence="1">
    <location>
        <begin position="580"/>
        <end position="610"/>
    </location>
</feature>
<feature type="compositionally biased region" description="Polar residues" evidence="1">
    <location>
        <begin position="61"/>
        <end position="72"/>
    </location>
</feature>
<name>A0A1S7ULY6_ROSNE</name>
<dbReference type="EMBL" id="DF977452">
    <property type="protein sequence ID" value="GAP84352.1"/>
    <property type="molecule type" value="Genomic_DNA"/>
</dbReference>
<feature type="region of interest" description="Disordered" evidence="1">
    <location>
        <begin position="919"/>
        <end position="972"/>
    </location>
</feature>
<feature type="region of interest" description="Disordered" evidence="1">
    <location>
        <begin position="644"/>
        <end position="669"/>
    </location>
</feature>
<sequence length="1255" mass="140278">MADYSAGSFSRPDAPTTRPLVRSSIPRSSSSYGHYDTAEPSSIASLPHDTSIDSAVFGRSSPHNPQEPSSVLRSAEHGDQAASHDAHRRRRSHKPRPSGGFLLSNSILDEAPEPDRKHRGDDRRRSRIPVDSRKGKSPLRSSEDTSSSTLADLYAGPGRQDRNRTHSPRMSTSAADLRDDRPQSQMASRRRSMLPSLRPSSAPLDADSTRIVSMALELSDSRRQASRRNISSPIPPRLAQLPDTTPGRSLKQHLQQQRRSSRNISPRADRNLSPRVVSAPRIGSPLPPGFDNDGGYQYHFSSSTLNRAQRAKEYIELMAQYRRLLSFLPPLKQEARSRPSTSDPITSPSSTGTPANDLSSAQTRPLGRAYNPLQYIRNRKIRTRERKVIDGEAEGFGEVPMVTGWIDNVVASSATHGTSESPKLPPFPTADECKAQQLPASNLPRPVSALNKPKRPRFDWSIEPADMLADVYWLEQDNNRYLIEDRHYAKIYTPRAEVSQLTTQVAENSRPTLATPALKETPDVDDHGTPGQDVAHATKADAEAMLTGTGDRARRKLRDLRGMHHKHSNSVYSHREFLGFRRGSSSDSSDNESDRRRRGRNGTISASGKDLLEKQMIEMLARESRDEQSQLAAQADATYLKPLPAGIVTPDHTSRTNHREYGRKDSHTEATEHWEKFLPDKLNQTPPIHSGRASLDVPNRPYRSSLDVDSPRPVPSDIALKGHQNGYVPAIGMNLSPSASRPSSPARNPFSKVKSIFRDRSRDRDDRENDDKSFSPIDLPGSMSISAVTEDAIQPLDRLDSTSSTREFISRSTQESHKSHRSMGSLSLRPDEQVGLRTIFKGSTKLDDMIRGGVSKVTDFIWKKDSDSDSSDGDFDTDVRRGRPAGSALLSPISPARHHENRQQAKNYMDIMPSFKSTTASAENPVSHEVDISSMPVLSRPSRSPRFDQLKPPRIDIRKASPELSDLEESNTRSFVDSDTAEFDFHSHDPNYPINKPSQTSKELQGIISTTTHNTGSSVPGAGDSAHVSEYRNWVIPDRASLSPHALVSRREVARLRTLILCSGIKAMEISRRANEPNPLCGLDSTMVGLPWTEICRFVPGEDHNLCVPQTELFPTTARILSHSVDDSLETLDKSVFHFSTETAPALQQRIDTIHNRVAVDFMEMTHHATDEADAVSRDIVDYQRLKVKSVVDTMDKMLRRRRRRFRWVRRAGWLAVEWVLVGFMWYVWFVVMLTRIVMGAGRGVVSVVRWLLWL</sequence>
<dbReference type="AlphaFoldDB" id="A0A1S7ULY6"/>
<feature type="compositionally biased region" description="Low complexity" evidence="1">
    <location>
        <begin position="736"/>
        <end position="747"/>
    </location>
</feature>
<feature type="region of interest" description="Disordered" evidence="1">
    <location>
        <begin position="333"/>
        <end position="367"/>
    </location>
</feature>
<feature type="compositionally biased region" description="Polar residues" evidence="1">
    <location>
        <begin position="242"/>
        <end position="264"/>
    </location>
</feature>
<dbReference type="STRING" id="77044.A0A1S7ULY6"/>
<dbReference type="Proteomes" id="UP000054516">
    <property type="component" value="Unassembled WGS sequence"/>
</dbReference>
<feature type="region of interest" description="Disordered" evidence="1">
    <location>
        <begin position="681"/>
        <end position="830"/>
    </location>
</feature>
<gene>
    <name evidence="3" type="ORF">SAMD00023353_0701700</name>
</gene>
<feature type="compositionally biased region" description="Basic and acidic residues" evidence="1">
    <location>
        <begin position="945"/>
        <end position="961"/>
    </location>
</feature>
<keyword evidence="2" id="KW-0812">Transmembrane</keyword>
<feature type="region of interest" description="Disordered" evidence="1">
    <location>
        <begin position="863"/>
        <end position="902"/>
    </location>
</feature>
<feature type="compositionally biased region" description="Low complexity" evidence="1">
    <location>
        <begin position="22"/>
        <end position="31"/>
    </location>
</feature>
<feature type="compositionally biased region" description="Basic and acidic residues" evidence="1">
    <location>
        <begin position="652"/>
        <end position="669"/>
    </location>
</feature>
<evidence type="ECO:0000313" key="3">
    <source>
        <dbReference type="EMBL" id="GAP84352.1"/>
    </source>
</evidence>
<dbReference type="PANTHER" id="PTHR38426">
    <property type="entry name" value="MAINTENANCE OF TELOMERE CAPPING PROTEIN 4"/>
    <property type="match status" value="1"/>
</dbReference>
<feature type="compositionally biased region" description="Polar residues" evidence="1">
    <location>
        <begin position="801"/>
        <end position="813"/>
    </location>
</feature>
<feature type="compositionally biased region" description="Low complexity" evidence="1">
    <location>
        <begin position="193"/>
        <end position="204"/>
    </location>
</feature>
<evidence type="ECO:0000313" key="4">
    <source>
        <dbReference type="Proteomes" id="UP000054516"/>
    </source>
</evidence>
<dbReference type="InterPro" id="IPR038769">
    <property type="entry name" value="MTC4"/>
</dbReference>
<reference evidence="3" key="1">
    <citation type="submission" date="2016-03" db="EMBL/GenBank/DDBJ databases">
        <title>Draft genome sequence of Rosellinia necatrix.</title>
        <authorList>
            <person name="Kanematsu S."/>
        </authorList>
    </citation>
    <scope>NUCLEOTIDE SEQUENCE [LARGE SCALE GENOMIC DNA]</scope>
    <source>
        <strain evidence="3">W97</strain>
    </source>
</reference>
<dbReference type="OrthoDB" id="5402622at2759"/>
<feature type="transmembrane region" description="Helical" evidence="2">
    <location>
        <begin position="1208"/>
        <end position="1227"/>
    </location>
</feature>
<organism evidence="3">
    <name type="scientific">Rosellinia necatrix</name>
    <name type="common">White root-rot fungus</name>
    <dbReference type="NCBI Taxonomy" id="77044"/>
    <lineage>
        <taxon>Eukaryota</taxon>
        <taxon>Fungi</taxon>
        <taxon>Dikarya</taxon>
        <taxon>Ascomycota</taxon>
        <taxon>Pezizomycotina</taxon>
        <taxon>Sordariomycetes</taxon>
        <taxon>Xylariomycetidae</taxon>
        <taxon>Xylariales</taxon>
        <taxon>Xylariaceae</taxon>
        <taxon>Rosellinia</taxon>
    </lineage>
</organism>
<feature type="compositionally biased region" description="Basic and acidic residues" evidence="1">
    <location>
        <begin position="113"/>
        <end position="134"/>
    </location>
</feature>
<dbReference type="OMA" id="RRPRMDW"/>
<feature type="compositionally biased region" description="Basic and acidic residues" evidence="1">
    <location>
        <begin position="756"/>
        <end position="773"/>
    </location>
</feature>
<feature type="region of interest" description="Disordered" evidence="1">
    <location>
        <begin position="1"/>
        <end position="295"/>
    </location>
</feature>
<evidence type="ECO:0000256" key="2">
    <source>
        <dbReference type="SAM" id="Phobius"/>
    </source>
</evidence>
<protein>
    <submittedName>
        <fullName evidence="3">Putative upf0183 domain-containing protein</fullName>
    </submittedName>
</protein>
<keyword evidence="4" id="KW-1185">Reference proteome</keyword>
<feature type="compositionally biased region" description="Basic and acidic residues" evidence="1">
    <location>
        <begin position="74"/>
        <end position="85"/>
    </location>
</feature>
<evidence type="ECO:0000256" key="1">
    <source>
        <dbReference type="SAM" id="MobiDB-lite"/>
    </source>
</evidence>
<feature type="compositionally biased region" description="Basic residues" evidence="1">
    <location>
        <begin position="86"/>
        <end position="96"/>
    </location>
</feature>
<feature type="compositionally biased region" description="Low complexity" evidence="1">
    <location>
        <begin position="338"/>
        <end position="354"/>
    </location>
</feature>
<dbReference type="PANTHER" id="PTHR38426:SF1">
    <property type="entry name" value="MAINTENANCE OF TELOMERE CAPPING PROTEIN 4"/>
    <property type="match status" value="1"/>
</dbReference>
<keyword evidence="2" id="KW-0472">Membrane</keyword>